<dbReference type="VEuPathDB" id="FungiDB:JI435_425950"/>
<dbReference type="AlphaFoldDB" id="A0A7U2ERT2"/>
<sequence>MVWLEVYLVYTSSMPMVSFTRSSKSQGQKSLRWKLSSRAQFSAGKIPVRKGVQEKGRSGSPVGESGPQVSWRSDDGPQKRFWRWDQNIEIVPGITARSLETYQSSTIAVI</sequence>
<proteinExistence type="predicted"/>
<dbReference type="Proteomes" id="UP000663193">
    <property type="component" value="Chromosome 1"/>
</dbReference>
<organism evidence="2 3">
    <name type="scientific">Phaeosphaeria nodorum (strain SN15 / ATCC MYA-4574 / FGSC 10173)</name>
    <name type="common">Glume blotch fungus</name>
    <name type="synonym">Parastagonospora nodorum</name>
    <dbReference type="NCBI Taxonomy" id="321614"/>
    <lineage>
        <taxon>Eukaryota</taxon>
        <taxon>Fungi</taxon>
        <taxon>Dikarya</taxon>
        <taxon>Ascomycota</taxon>
        <taxon>Pezizomycotina</taxon>
        <taxon>Dothideomycetes</taxon>
        <taxon>Pleosporomycetidae</taxon>
        <taxon>Pleosporales</taxon>
        <taxon>Pleosporineae</taxon>
        <taxon>Phaeosphaeriaceae</taxon>
        <taxon>Parastagonospora</taxon>
    </lineage>
</organism>
<reference evidence="3" key="1">
    <citation type="journal article" date="2021" name="BMC Genomics">
        <title>Chromosome-level genome assembly and manually-curated proteome of model necrotroph Parastagonospora nodorum Sn15 reveals a genome-wide trove of candidate effector homologs, and redundancy of virulence-related functions within an accessory chromosome.</title>
        <authorList>
            <person name="Bertazzoni S."/>
            <person name="Jones D.A.B."/>
            <person name="Phan H.T."/>
            <person name="Tan K.-C."/>
            <person name="Hane J.K."/>
        </authorList>
    </citation>
    <scope>NUCLEOTIDE SEQUENCE [LARGE SCALE GENOMIC DNA]</scope>
    <source>
        <strain evidence="3">SN15 / ATCC MYA-4574 / FGSC 10173)</strain>
    </source>
</reference>
<evidence type="ECO:0000313" key="3">
    <source>
        <dbReference type="Proteomes" id="UP000663193"/>
    </source>
</evidence>
<dbReference type="EMBL" id="CP069023">
    <property type="protein sequence ID" value="QRC90768.1"/>
    <property type="molecule type" value="Genomic_DNA"/>
</dbReference>
<protein>
    <submittedName>
        <fullName evidence="2">Uncharacterized protein</fullName>
    </submittedName>
</protein>
<name>A0A7U2ERT2_PHANO</name>
<evidence type="ECO:0000313" key="2">
    <source>
        <dbReference type="EMBL" id="QRC90768.1"/>
    </source>
</evidence>
<evidence type="ECO:0000256" key="1">
    <source>
        <dbReference type="SAM" id="MobiDB-lite"/>
    </source>
</evidence>
<gene>
    <name evidence="2" type="ORF">JI435_425950</name>
</gene>
<accession>A0A7U2ERT2</accession>
<keyword evidence="3" id="KW-1185">Reference proteome</keyword>
<feature type="region of interest" description="Disordered" evidence="1">
    <location>
        <begin position="44"/>
        <end position="78"/>
    </location>
</feature>